<sequence>MPNKLEVSFNSPQCGWMSIGFAGDRDEFHTTTAHAPHERALPELLEILTALLGMNSAENEYTLRWNRNPEEFDFHFVRDADCLLLEIYQYPGAERQPAERERVFAHEGKTEDVCRAFAETFNQLYEDKDTDEFEFNWRQPFPFAEYEKFTKALTAK</sequence>
<organism evidence="1">
    <name type="scientific">uncultured Pyrinomonadaceae bacterium</name>
    <dbReference type="NCBI Taxonomy" id="2283094"/>
    <lineage>
        <taxon>Bacteria</taxon>
        <taxon>Pseudomonadati</taxon>
        <taxon>Acidobacteriota</taxon>
        <taxon>Blastocatellia</taxon>
        <taxon>Blastocatellales</taxon>
        <taxon>Pyrinomonadaceae</taxon>
        <taxon>environmental samples</taxon>
    </lineage>
</organism>
<evidence type="ECO:0000313" key="1">
    <source>
        <dbReference type="EMBL" id="CAA9402097.1"/>
    </source>
</evidence>
<protein>
    <submittedName>
        <fullName evidence="1">Uncharacterized protein</fullName>
    </submittedName>
</protein>
<gene>
    <name evidence="1" type="ORF">AVDCRST_MAG74-1699</name>
</gene>
<accession>A0A6J4NZT9</accession>
<name>A0A6J4NZT9_9BACT</name>
<reference evidence="1" key="1">
    <citation type="submission" date="2020-02" db="EMBL/GenBank/DDBJ databases">
        <authorList>
            <person name="Meier V. D."/>
        </authorList>
    </citation>
    <scope>NUCLEOTIDE SEQUENCE</scope>
    <source>
        <strain evidence="1">AVDCRST_MAG74</strain>
    </source>
</reference>
<dbReference type="EMBL" id="CADCUR010000142">
    <property type="protein sequence ID" value="CAA9402097.1"/>
    <property type="molecule type" value="Genomic_DNA"/>
</dbReference>
<dbReference type="AlphaFoldDB" id="A0A6J4NZT9"/>
<proteinExistence type="predicted"/>